<evidence type="ECO:0000313" key="8">
    <source>
        <dbReference type="Proteomes" id="UP000001542"/>
    </source>
</evidence>
<dbReference type="RefSeq" id="XP_001330054.1">
    <property type="nucleotide sequence ID" value="XM_001330019.1"/>
</dbReference>
<dbReference type="InterPro" id="IPR036168">
    <property type="entry name" value="AP2_Mu_C_sf"/>
</dbReference>
<keyword evidence="3" id="KW-0653">Protein transport</keyword>
<dbReference type="GO" id="GO:0030119">
    <property type="term" value="C:AP-type membrane coat adaptor complex"/>
    <property type="evidence" value="ECO:0000318"/>
    <property type="project" value="GO_Central"/>
</dbReference>
<dbReference type="GO" id="GO:0005829">
    <property type="term" value="C:cytosol"/>
    <property type="evidence" value="ECO:0000318"/>
    <property type="project" value="GO_Central"/>
</dbReference>
<dbReference type="OrthoDB" id="1877176at2759"/>
<dbReference type="eggNOG" id="KOG0937">
    <property type="taxonomic scope" value="Eukaryota"/>
</dbReference>
<feature type="domain" description="MHD" evidence="6">
    <location>
        <begin position="199"/>
        <end position="431"/>
    </location>
</feature>
<dbReference type="AlphaFoldDB" id="A2F2A4"/>
<dbReference type="Pfam" id="PF00928">
    <property type="entry name" value="Adap_comp_sub"/>
    <property type="match status" value="1"/>
</dbReference>
<dbReference type="STRING" id="5722.A2F2A4"/>
<evidence type="ECO:0000256" key="5">
    <source>
        <dbReference type="ARBA" id="ARBA00029433"/>
    </source>
</evidence>
<dbReference type="Proteomes" id="UP000001542">
    <property type="component" value="Unassembled WGS sequence"/>
</dbReference>
<evidence type="ECO:0000259" key="6">
    <source>
        <dbReference type="PROSITE" id="PS51072"/>
    </source>
</evidence>
<dbReference type="GO" id="GO:0005764">
    <property type="term" value="C:lysosome"/>
    <property type="evidence" value="ECO:0000318"/>
    <property type="project" value="GO_Central"/>
</dbReference>
<keyword evidence="8" id="KW-1185">Reference proteome</keyword>
<dbReference type="SUPFAM" id="SSF49447">
    <property type="entry name" value="Second domain of Mu2 adaptin subunit (ap50) of ap2 adaptor"/>
    <property type="match status" value="1"/>
</dbReference>
<comment type="subcellular location">
    <subcellularLocation>
        <location evidence="5">Endomembrane system</location>
        <topology evidence="5">Peripheral membrane protein</topology>
        <orientation evidence="5">Cytoplasmic side</orientation>
    </subcellularLocation>
</comment>
<dbReference type="InterPro" id="IPR028565">
    <property type="entry name" value="MHD"/>
</dbReference>
<reference evidence="7" key="1">
    <citation type="submission" date="2006-10" db="EMBL/GenBank/DDBJ databases">
        <authorList>
            <person name="Amadeo P."/>
            <person name="Zhao Q."/>
            <person name="Wortman J."/>
            <person name="Fraser-Liggett C."/>
            <person name="Carlton J."/>
        </authorList>
    </citation>
    <scope>NUCLEOTIDE SEQUENCE</scope>
    <source>
        <strain evidence="7">G3</strain>
    </source>
</reference>
<dbReference type="InParanoid" id="A2F2A4"/>
<gene>
    <name evidence="7" type="ORF">TVAG_382010</name>
</gene>
<evidence type="ECO:0000256" key="3">
    <source>
        <dbReference type="ARBA" id="ARBA00022927"/>
    </source>
</evidence>
<dbReference type="SMR" id="A2F2A4"/>
<name>A2F2A4_TRIV3</name>
<sequence length="438" mass="48367">MKPLRNKKYKSAVMSQSFAFRGLFIFDSSGKIAIAQRFKTVEMRVPTSSAALPSNDQLSKIFQEKVLSTINSESNYEFIIDNLISLVVLPTKNFFITLIPLILSKEDSNMPHVEIAASFHFLSFLEPVLRTSLKTLATNPNPAAVFQLINLIMPFGSPIIHDPYFVSQLPITADSHLFNAGYATVSPAPVPSWKTYLVFPRQHLEIKMRETIVGSIDGDKQYYGVFGELRCIASINYLPEISIAIKNFEKLQEIACHYSVKSIESGKLLLSPPTGITQLLLWQFKSQDPPPITGSYTASAAPDNGVSFSITVTAIPSVKSVSVQIPFPDRGALTKHQFQTPPNSQIKMSKREATIAWTVEVDGSSTLSGVLNFERESKSQERLKAFIEFKSKNSTYSGASIDDSSVVIPTAGTTVVIENSYSTESKKYIIWGPAVTSN</sequence>
<keyword evidence="4" id="KW-0472">Membrane</keyword>
<accession>A2F2A4</accession>
<dbReference type="VEuPathDB" id="TrichDB:TVAG_TEG_DS113583_1_27"/>
<dbReference type="KEGG" id="tva:4758806"/>
<protein>
    <recommendedName>
        <fullName evidence="6">MHD domain-containing protein</fullName>
    </recommendedName>
</protein>
<organism evidence="7 8">
    <name type="scientific">Trichomonas vaginalis (strain ATCC PRA-98 / G3)</name>
    <dbReference type="NCBI Taxonomy" id="412133"/>
    <lineage>
        <taxon>Eukaryota</taxon>
        <taxon>Metamonada</taxon>
        <taxon>Parabasalia</taxon>
        <taxon>Trichomonadida</taxon>
        <taxon>Trichomonadidae</taxon>
        <taxon>Trichomonas</taxon>
    </lineage>
</organism>
<keyword evidence="2" id="KW-0813">Transport</keyword>
<dbReference type="PANTHER" id="PTHR16082">
    <property type="entry name" value="AP-5 COMPLEX SUBUNIT MU-1"/>
    <property type="match status" value="1"/>
</dbReference>
<dbReference type="InterPro" id="IPR039591">
    <property type="entry name" value="AP5M1"/>
</dbReference>
<dbReference type="VEuPathDB" id="TrichDB:TVAGG3_0496810"/>
<comment type="similarity">
    <text evidence="1">Belongs to the adaptor complexes medium subunit family.</text>
</comment>
<dbReference type="EMBL" id="DS113583">
    <property type="protein sequence ID" value="EAY00983.1"/>
    <property type="molecule type" value="Genomic_DNA"/>
</dbReference>
<dbReference type="PROSITE" id="PS51072">
    <property type="entry name" value="MHD"/>
    <property type="match status" value="1"/>
</dbReference>
<evidence type="ECO:0000313" key="7">
    <source>
        <dbReference type="EMBL" id="EAY00983.1"/>
    </source>
</evidence>
<evidence type="ECO:0000256" key="1">
    <source>
        <dbReference type="ARBA" id="ARBA00005324"/>
    </source>
</evidence>
<evidence type="ECO:0000256" key="4">
    <source>
        <dbReference type="ARBA" id="ARBA00023136"/>
    </source>
</evidence>
<dbReference type="CDD" id="cd09256">
    <property type="entry name" value="AP_MuD_MHD"/>
    <property type="match status" value="1"/>
</dbReference>
<dbReference type="GO" id="GO:0005770">
    <property type="term" value="C:late endosome"/>
    <property type="evidence" value="ECO:0000318"/>
    <property type="project" value="GO_Central"/>
</dbReference>
<reference evidence="7" key="2">
    <citation type="journal article" date="2007" name="Science">
        <title>Draft genome sequence of the sexually transmitted pathogen Trichomonas vaginalis.</title>
        <authorList>
            <person name="Carlton J.M."/>
            <person name="Hirt R.P."/>
            <person name="Silva J.C."/>
            <person name="Delcher A.L."/>
            <person name="Schatz M."/>
            <person name="Zhao Q."/>
            <person name="Wortman J.R."/>
            <person name="Bidwell S.L."/>
            <person name="Alsmark U.C.M."/>
            <person name="Besteiro S."/>
            <person name="Sicheritz-Ponten T."/>
            <person name="Noel C.J."/>
            <person name="Dacks J.B."/>
            <person name="Foster P.G."/>
            <person name="Simillion C."/>
            <person name="Van de Peer Y."/>
            <person name="Miranda-Saavedra D."/>
            <person name="Barton G.J."/>
            <person name="Westrop G.D."/>
            <person name="Mueller S."/>
            <person name="Dessi D."/>
            <person name="Fiori P.L."/>
            <person name="Ren Q."/>
            <person name="Paulsen I."/>
            <person name="Zhang H."/>
            <person name="Bastida-Corcuera F.D."/>
            <person name="Simoes-Barbosa A."/>
            <person name="Brown M.T."/>
            <person name="Hayes R.D."/>
            <person name="Mukherjee M."/>
            <person name="Okumura C.Y."/>
            <person name="Schneider R."/>
            <person name="Smith A.J."/>
            <person name="Vanacova S."/>
            <person name="Villalvazo M."/>
            <person name="Haas B.J."/>
            <person name="Pertea M."/>
            <person name="Feldblyum T.V."/>
            <person name="Utterback T.R."/>
            <person name="Shu C.L."/>
            <person name="Osoegawa K."/>
            <person name="de Jong P.J."/>
            <person name="Hrdy I."/>
            <person name="Horvathova L."/>
            <person name="Zubacova Z."/>
            <person name="Dolezal P."/>
            <person name="Malik S.B."/>
            <person name="Logsdon J.M. Jr."/>
            <person name="Henze K."/>
            <person name="Gupta A."/>
            <person name="Wang C.C."/>
            <person name="Dunne R.L."/>
            <person name="Upcroft J.A."/>
            <person name="Upcroft P."/>
            <person name="White O."/>
            <person name="Salzberg S.L."/>
            <person name="Tang P."/>
            <person name="Chiu C.-H."/>
            <person name="Lee Y.-S."/>
            <person name="Embley T.M."/>
            <person name="Coombs G.H."/>
            <person name="Mottram J.C."/>
            <person name="Tachezy J."/>
            <person name="Fraser-Liggett C.M."/>
            <person name="Johnson P.J."/>
        </authorList>
    </citation>
    <scope>NUCLEOTIDE SEQUENCE [LARGE SCALE GENOMIC DNA]</scope>
    <source>
        <strain evidence="7">G3</strain>
    </source>
</reference>
<proteinExistence type="inferred from homology"/>
<dbReference type="GO" id="GO:0015031">
    <property type="term" value="P:protein transport"/>
    <property type="evidence" value="ECO:0007669"/>
    <property type="project" value="UniProtKB-KW"/>
</dbReference>
<dbReference type="PANTHER" id="PTHR16082:SF2">
    <property type="entry name" value="AP-5 COMPLEX SUBUNIT MU-1"/>
    <property type="match status" value="1"/>
</dbReference>
<dbReference type="GO" id="GO:0016197">
    <property type="term" value="P:endosomal transport"/>
    <property type="evidence" value="ECO:0000318"/>
    <property type="project" value="GO_Central"/>
</dbReference>
<evidence type="ECO:0000256" key="2">
    <source>
        <dbReference type="ARBA" id="ARBA00022448"/>
    </source>
</evidence>
<dbReference type="Gene3D" id="2.60.40.1170">
    <property type="entry name" value="Mu homology domain, subdomain B"/>
    <property type="match status" value="2"/>
</dbReference>